<sequence length="73" mass="8231">MLHCLCVIFNRAIHPRVARGSCPETVKPLLAPYLLLFPCYIRHPKFPASTLAASAQLVQACFLWFMKSIRESG</sequence>
<proteinExistence type="predicted"/>
<dbReference type="Proteomes" id="UP000001007">
    <property type="component" value="Chromosome"/>
</dbReference>
<accession>Q8KFI5</accession>
<organism evidence="1 2">
    <name type="scientific">Chlorobaculum tepidum (strain ATCC 49652 / DSM 12025 / NBRC 103806 / TLS)</name>
    <name type="common">Chlorobium tepidum</name>
    <dbReference type="NCBI Taxonomy" id="194439"/>
    <lineage>
        <taxon>Bacteria</taxon>
        <taxon>Pseudomonadati</taxon>
        <taxon>Chlorobiota</taxon>
        <taxon>Chlorobiia</taxon>
        <taxon>Chlorobiales</taxon>
        <taxon>Chlorobiaceae</taxon>
        <taxon>Chlorobaculum</taxon>
    </lineage>
</organism>
<dbReference type="EMBL" id="AE006470">
    <property type="protein sequence ID" value="AAM71587.1"/>
    <property type="molecule type" value="Genomic_DNA"/>
</dbReference>
<dbReference type="OrthoDB" id="9878379at2"/>
<dbReference type="EnsemblBacteria" id="AAM71587">
    <property type="protein sequence ID" value="AAM71587"/>
    <property type="gene ID" value="CT0341"/>
</dbReference>
<name>Q8KFI5_CHLTE</name>
<dbReference type="HOGENOM" id="CLU_2697905_0_0_10"/>
<dbReference type="KEGG" id="cte:CT0341"/>
<reference evidence="1 2" key="1">
    <citation type="journal article" date="2002" name="Proc. Natl. Acad. Sci. U.S.A.">
        <title>The complete genome sequence of Chlorobium tepidum TLS, a photosynthetic, anaerobic, green-sulfur bacterium.</title>
        <authorList>
            <person name="Eisen J.A."/>
            <person name="Nelson K.E."/>
            <person name="Paulsen I.T."/>
            <person name="Heidelberg J.F."/>
            <person name="Wu M."/>
            <person name="Dodson R.J."/>
            <person name="Deboy R."/>
            <person name="Gwinn M.L."/>
            <person name="Nelson W.C."/>
            <person name="Haft D.H."/>
            <person name="Hickey E.K."/>
            <person name="Peterson J.D."/>
            <person name="Durkin A.S."/>
            <person name="Kolonay J.L."/>
            <person name="Yang F."/>
            <person name="Holt I."/>
            <person name="Umayam L.A."/>
            <person name="Mason T."/>
            <person name="Brenner M."/>
            <person name="Shea T.P."/>
            <person name="Parksey D."/>
            <person name="Nierman W.C."/>
            <person name="Feldblyum T.V."/>
            <person name="Hansen C.L."/>
            <person name="Craven M.B."/>
            <person name="Radune D."/>
            <person name="Vamathevan J."/>
            <person name="Khouri H."/>
            <person name="White O."/>
            <person name="Gruber T.M."/>
            <person name="Ketchum K.A."/>
            <person name="Venter J.C."/>
            <person name="Tettelin H."/>
            <person name="Bryant D.A."/>
            <person name="Fraser C.M."/>
        </authorList>
    </citation>
    <scope>NUCLEOTIDE SEQUENCE [LARGE SCALE GENOMIC DNA]</scope>
    <source>
        <strain evidence="2">ATCC 49652 / DSM 12025 / NBRC 103806 / TLS</strain>
    </source>
</reference>
<keyword evidence="2" id="KW-1185">Reference proteome</keyword>
<protein>
    <submittedName>
        <fullName evidence="1">Uncharacterized protein</fullName>
    </submittedName>
</protein>
<gene>
    <name evidence="1" type="ordered locus">CT0341</name>
</gene>
<dbReference type="STRING" id="194439.CT0341"/>
<evidence type="ECO:0000313" key="1">
    <source>
        <dbReference type="EMBL" id="AAM71587.1"/>
    </source>
</evidence>
<evidence type="ECO:0000313" key="2">
    <source>
        <dbReference type="Proteomes" id="UP000001007"/>
    </source>
</evidence>
<dbReference type="AlphaFoldDB" id="Q8KFI5"/>